<dbReference type="SUPFAM" id="SSF53756">
    <property type="entry name" value="UDP-Glycosyltransferase/glycogen phosphorylase"/>
    <property type="match status" value="1"/>
</dbReference>
<dbReference type="Proteomes" id="UP001153076">
    <property type="component" value="Unassembled WGS sequence"/>
</dbReference>
<evidence type="ECO:0000313" key="3">
    <source>
        <dbReference type="EMBL" id="KAJ8435143.1"/>
    </source>
</evidence>
<name>A0A9Q1K1N8_9CARY</name>
<dbReference type="Pfam" id="PF26168">
    <property type="entry name" value="Glyco_transf_N"/>
    <property type="match status" value="1"/>
</dbReference>
<reference evidence="3" key="1">
    <citation type="submission" date="2022-04" db="EMBL/GenBank/DDBJ databases">
        <title>Carnegiea gigantea Genome sequencing and assembly v2.</title>
        <authorList>
            <person name="Copetti D."/>
            <person name="Sanderson M.J."/>
            <person name="Burquez A."/>
            <person name="Wojciechowski M.F."/>
        </authorList>
    </citation>
    <scope>NUCLEOTIDE SEQUENCE</scope>
    <source>
        <strain evidence="3">SGP5-SGP5p</strain>
        <tissue evidence="3">Aerial part</tissue>
    </source>
</reference>
<dbReference type="Gene3D" id="3.40.50.2000">
    <property type="entry name" value="Glycogen Phosphorylase B"/>
    <property type="match status" value="1"/>
</dbReference>
<dbReference type="InterPro" id="IPR058980">
    <property type="entry name" value="Glyco_transf_N"/>
</dbReference>
<dbReference type="GO" id="GO:0080044">
    <property type="term" value="F:quercetin 7-O-glucosyltransferase activity"/>
    <property type="evidence" value="ECO:0007669"/>
    <property type="project" value="TreeGrafter"/>
</dbReference>
<dbReference type="PANTHER" id="PTHR11926:SF1560">
    <property type="entry name" value="UDP-GLYCOSYLTRANSFERASE 74E1-RELATED"/>
    <property type="match status" value="1"/>
</dbReference>
<dbReference type="AlphaFoldDB" id="A0A9Q1K1N8"/>
<keyword evidence="4" id="KW-1185">Reference proteome</keyword>
<organism evidence="3 4">
    <name type="scientific">Carnegiea gigantea</name>
    <dbReference type="NCBI Taxonomy" id="171969"/>
    <lineage>
        <taxon>Eukaryota</taxon>
        <taxon>Viridiplantae</taxon>
        <taxon>Streptophyta</taxon>
        <taxon>Embryophyta</taxon>
        <taxon>Tracheophyta</taxon>
        <taxon>Spermatophyta</taxon>
        <taxon>Magnoliopsida</taxon>
        <taxon>eudicotyledons</taxon>
        <taxon>Gunneridae</taxon>
        <taxon>Pentapetalae</taxon>
        <taxon>Caryophyllales</taxon>
        <taxon>Cactineae</taxon>
        <taxon>Cactaceae</taxon>
        <taxon>Cactoideae</taxon>
        <taxon>Echinocereeae</taxon>
        <taxon>Carnegiea</taxon>
    </lineage>
</organism>
<evidence type="ECO:0000259" key="2">
    <source>
        <dbReference type="Pfam" id="PF26168"/>
    </source>
</evidence>
<comment type="caution">
    <text evidence="3">The sequence shown here is derived from an EMBL/GenBank/DDBJ whole genome shotgun (WGS) entry which is preliminary data.</text>
</comment>
<gene>
    <name evidence="3" type="ORF">Cgig2_018971</name>
</gene>
<dbReference type="GO" id="GO:0080043">
    <property type="term" value="F:quercetin 3-O-glucosyltransferase activity"/>
    <property type="evidence" value="ECO:0007669"/>
    <property type="project" value="TreeGrafter"/>
</dbReference>
<proteinExistence type="inferred from homology"/>
<dbReference type="OrthoDB" id="5835829at2759"/>
<dbReference type="EMBL" id="JAKOGI010000430">
    <property type="protein sequence ID" value="KAJ8435143.1"/>
    <property type="molecule type" value="Genomic_DNA"/>
</dbReference>
<dbReference type="PANTHER" id="PTHR11926">
    <property type="entry name" value="GLUCOSYL/GLUCURONOSYL TRANSFERASES"/>
    <property type="match status" value="1"/>
</dbReference>
<protein>
    <recommendedName>
        <fullName evidence="2">Glycosyltransferase N-terminal domain-containing protein</fullName>
    </recommendedName>
</protein>
<comment type="similarity">
    <text evidence="1">Belongs to the UDP-glycosyltransferase family.</text>
</comment>
<evidence type="ECO:0000313" key="4">
    <source>
        <dbReference type="Proteomes" id="UP001153076"/>
    </source>
</evidence>
<evidence type="ECO:0000256" key="1">
    <source>
        <dbReference type="ARBA" id="ARBA00009995"/>
    </source>
</evidence>
<sequence>METKAERGKDDIHVIVFPFPIEGHINPMLQFSRQLVSRGLRVTLVTTSPFATKFTPLDSNSITIETISDGTTEVASAKSTDAYITRFNEVAPHSLTQLTEKKLQVKDHVKCLIYDSTIPWGLDVARKFGMYGVPFFTHSCLVSLVFHQVYHGVLSTPIEEETNMCVGGMPLIEARDVPSLVRKVGVFPVLEKLVLDQFSNCGDADWVCVSPLPPWISSTLMISTIHNKNIIVIAFF</sequence>
<feature type="domain" description="Glycosyltransferase N-terminal" evidence="2">
    <location>
        <begin position="11"/>
        <end position="50"/>
    </location>
</feature>
<accession>A0A9Q1K1N8</accession>